<dbReference type="Gene3D" id="1.10.287.1080">
    <property type="entry name" value="MazG-like"/>
    <property type="match status" value="1"/>
</dbReference>
<dbReference type="Pfam" id="PF01503">
    <property type="entry name" value="PRA-PH"/>
    <property type="match status" value="1"/>
</dbReference>
<evidence type="ECO:0000256" key="9">
    <source>
        <dbReference type="ARBA" id="ARBA00022605"/>
    </source>
</evidence>
<dbReference type="GO" id="GO:0004635">
    <property type="term" value="F:phosphoribosyl-AMP cyclohydrolase activity"/>
    <property type="evidence" value="ECO:0007669"/>
    <property type="project" value="UniProtKB-UniRule"/>
</dbReference>
<reference evidence="17 18" key="1">
    <citation type="submission" date="2018-03" db="EMBL/GenBank/DDBJ databases">
        <title>The draft genome of Zobellella sp. 59N8.</title>
        <authorList>
            <person name="Liu L."/>
            <person name="Li L."/>
            <person name="Zhang X."/>
            <person name="Liang L."/>
            <person name="Wang T."/>
        </authorList>
    </citation>
    <scope>NUCLEOTIDE SEQUENCE [LARGE SCALE GENOMIC DNA]</scope>
    <source>
        <strain evidence="17 18">59N8</strain>
    </source>
</reference>
<dbReference type="InterPro" id="IPR008179">
    <property type="entry name" value="HisE"/>
</dbReference>
<dbReference type="SUPFAM" id="SSF141734">
    <property type="entry name" value="HisI-like"/>
    <property type="match status" value="1"/>
</dbReference>
<dbReference type="OrthoDB" id="9795769at2"/>
<evidence type="ECO:0000256" key="8">
    <source>
        <dbReference type="ARBA" id="ARBA00022490"/>
    </source>
</evidence>
<keyword evidence="14 15" id="KW-0511">Multifunctional enzyme</keyword>
<dbReference type="GO" id="GO:0005524">
    <property type="term" value="F:ATP binding"/>
    <property type="evidence" value="ECO:0007669"/>
    <property type="project" value="UniProtKB-KW"/>
</dbReference>
<evidence type="ECO:0000256" key="14">
    <source>
        <dbReference type="ARBA" id="ARBA00023268"/>
    </source>
</evidence>
<dbReference type="EMBL" id="PXYG01000001">
    <property type="protein sequence ID" value="PSJ47927.1"/>
    <property type="molecule type" value="Genomic_DNA"/>
</dbReference>
<keyword evidence="12 15" id="KW-0067">ATP-binding</keyword>
<evidence type="ECO:0000256" key="4">
    <source>
        <dbReference type="ARBA" id="ARBA00005169"/>
    </source>
</evidence>
<evidence type="ECO:0000256" key="13">
    <source>
        <dbReference type="ARBA" id="ARBA00023102"/>
    </source>
</evidence>
<dbReference type="SUPFAM" id="SSF101386">
    <property type="entry name" value="all-alpha NTP pyrophosphatases"/>
    <property type="match status" value="1"/>
</dbReference>
<dbReference type="EC" id="3.5.4.19" evidence="15"/>
<feature type="domain" description="Phosphoribosyl-AMP cyclohydrolase" evidence="16">
    <location>
        <begin position="30"/>
        <end position="103"/>
    </location>
</feature>
<evidence type="ECO:0000256" key="11">
    <source>
        <dbReference type="ARBA" id="ARBA00022801"/>
    </source>
</evidence>
<keyword evidence="18" id="KW-1185">Reference proteome</keyword>
<dbReference type="InterPro" id="IPR038019">
    <property type="entry name" value="PRib_AMP_CycHydrolase_sf"/>
</dbReference>
<evidence type="ECO:0000256" key="1">
    <source>
        <dbReference type="ARBA" id="ARBA00000024"/>
    </source>
</evidence>
<dbReference type="Pfam" id="PF01502">
    <property type="entry name" value="PRA-CH"/>
    <property type="match status" value="1"/>
</dbReference>
<evidence type="ECO:0000259" key="16">
    <source>
        <dbReference type="Pfam" id="PF01502"/>
    </source>
</evidence>
<dbReference type="FunFam" id="3.10.20.810:FF:000001">
    <property type="entry name" value="Histidine biosynthesis bifunctional protein HisIE"/>
    <property type="match status" value="1"/>
</dbReference>
<dbReference type="GO" id="GO:0005737">
    <property type="term" value="C:cytoplasm"/>
    <property type="evidence" value="ECO:0007669"/>
    <property type="project" value="UniProtKB-SubCell"/>
</dbReference>
<evidence type="ECO:0000256" key="10">
    <source>
        <dbReference type="ARBA" id="ARBA00022741"/>
    </source>
</evidence>
<dbReference type="InterPro" id="IPR023019">
    <property type="entry name" value="His_synth_HisIE"/>
</dbReference>
<dbReference type="UniPathway" id="UPA00031">
    <property type="reaction ID" value="UER00007"/>
</dbReference>
<organism evidence="17 18">
    <name type="scientific">Zobellella endophytica</name>
    <dbReference type="NCBI Taxonomy" id="2116700"/>
    <lineage>
        <taxon>Bacteria</taxon>
        <taxon>Pseudomonadati</taxon>
        <taxon>Pseudomonadota</taxon>
        <taxon>Gammaproteobacteria</taxon>
        <taxon>Aeromonadales</taxon>
        <taxon>Aeromonadaceae</taxon>
        <taxon>Zobellella</taxon>
    </lineage>
</organism>
<comment type="subcellular location">
    <subcellularLocation>
        <location evidence="3 15">Cytoplasm</location>
    </subcellularLocation>
</comment>
<comment type="catalytic activity">
    <reaction evidence="1 15">
        <text>1-(5-phospho-beta-D-ribosyl)-5'-AMP + H2O = 1-(5-phospho-beta-D-ribosyl)-5-[(5-phospho-beta-D-ribosylamino)methylideneamino]imidazole-4-carboxamide</text>
        <dbReference type="Rhea" id="RHEA:20049"/>
        <dbReference type="ChEBI" id="CHEBI:15377"/>
        <dbReference type="ChEBI" id="CHEBI:58435"/>
        <dbReference type="ChEBI" id="CHEBI:59457"/>
        <dbReference type="EC" id="3.5.4.19"/>
    </reaction>
</comment>
<keyword evidence="13 15" id="KW-0368">Histidine biosynthesis</keyword>
<dbReference type="InterPro" id="IPR021130">
    <property type="entry name" value="PRib-ATP_PPHydrolase-like"/>
</dbReference>
<dbReference type="NCBIfam" id="TIGR03188">
    <property type="entry name" value="histidine_hisI"/>
    <property type="match status" value="1"/>
</dbReference>
<keyword evidence="10 15" id="KW-0547">Nucleotide-binding</keyword>
<dbReference type="InterPro" id="IPR002496">
    <property type="entry name" value="PRib_AMP_CycHydrolase_dom"/>
</dbReference>
<dbReference type="EC" id="3.6.1.31" evidence="15"/>
<comment type="similarity">
    <text evidence="7 15">In the N-terminal section; belongs to the PRA-CH family.</text>
</comment>
<sequence length="201" mass="22227">MIDAKQLDWDKVDGMMPAIVQDSRSGRVLMLGYMNREALEKTLATKEVTFFSRTKNRLWTKGETSGHVLQLRDLSTDCDQDTLLALVEPIGPTCHLGNVSCFNDQQLPSLSFLAELEQVLASRKGADPATSYTASLYAKGTKRIAQKVGEEGVETALAATVHDHEELVSESADLLYHLTVLLQQEGLQLSDVVDKLKARHK</sequence>
<dbReference type="FunFam" id="1.10.287.1080:FF:000002">
    <property type="entry name" value="Histidine biosynthesis bifunctional protein HisIE"/>
    <property type="match status" value="1"/>
</dbReference>
<evidence type="ECO:0000313" key="18">
    <source>
        <dbReference type="Proteomes" id="UP000240243"/>
    </source>
</evidence>
<dbReference type="RefSeq" id="WP_106728338.1">
    <property type="nucleotide sequence ID" value="NZ_PXYG01000001.1"/>
</dbReference>
<evidence type="ECO:0000256" key="6">
    <source>
        <dbReference type="ARBA" id="ARBA00007731"/>
    </source>
</evidence>
<evidence type="ECO:0000256" key="2">
    <source>
        <dbReference type="ARBA" id="ARBA00001460"/>
    </source>
</evidence>
<dbReference type="NCBIfam" id="NF002747">
    <property type="entry name" value="PRK02759.1"/>
    <property type="match status" value="1"/>
</dbReference>
<dbReference type="GO" id="GO:0004636">
    <property type="term" value="F:phosphoribosyl-ATP diphosphatase activity"/>
    <property type="evidence" value="ECO:0007669"/>
    <property type="project" value="UniProtKB-UniRule"/>
</dbReference>
<dbReference type="AlphaFoldDB" id="A0A2P7RCG6"/>
<dbReference type="Gene3D" id="3.10.20.810">
    <property type="entry name" value="Phosphoribosyl-AMP cyclohydrolase"/>
    <property type="match status" value="1"/>
</dbReference>
<protein>
    <recommendedName>
        <fullName evidence="15">Histidine biosynthesis bifunctional protein HisIE</fullName>
    </recommendedName>
    <domain>
        <recommendedName>
            <fullName evidence="15">Phosphoribosyl-AMP cyclohydrolase</fullName>
            <shortName evidence="15">PRA-CH</shortName>
            <ecNumber evidence="15">3.5.4.19</ecNumber>
        </recommendedName>
    </domain>
    <domain>
        <recommendedName>
            <fullName evidence="15">Phosphoribosyl-ATP pyrophosphatase</fullName>
            <shortName evidence="15">PRA-PH</shortName>
            <ecNumber evidence="15">3.6.1.31</ecNumber>
        </recommendedName>
    </domain>
</protein>
<dbReference type="GO" id="GO:0000105">
    <property type="term" value="P:L-histidine biosynthetic process"/>
    <property type="evidence" value="ECO:0007669"/>
    <property type="project" value="UniProtKB-UniRule"/>
</dbReference>
<feature type="region of interest" description="Phosphoribosyl-ATP pyrophosphohydrolase" evidence="15">
    <location>
        <begin position="113"/>
        <end position="201"/>
    </location>
</feature>
<comment type="pathway">
    <text evidence="5 15">Amino-acid biosynthesis; L-histidine biosynthesis; L-histidine from 5-phospho-alpha-D-ribose 1-diphosphate: step 2/9.</text>
</comment>
<name>A0A2P7RCG6_9GAMM</name>
<comment type="caution">
    <text evidence="17">The sequence shown here is derived from an EMBL/GenBank/DDBJ whole genome shotgun (WGS) entry which is preliminary data.</text>
</comment>
<keyword evidence="11 15" id="KW-0378">Hydrolase</keyword>
<dbReference type="PANTHER" id="PTHR42945">
    <property type="entry name" value="HISTIDINE BIOSYNTHESIS BIFUNCTIONAL PROTEIN"/>
    <property type="match status" value="1"/>
</dbReference>
<evidence type="ECO:0000256" key="3">
    <source>
        <dbReference type="ARBA" id="ARBA00004496"/>
    </source>
</evidence>
<evidence type="ECO:0000256" key="5">
    <source>
        <dbReference type="ARBA" id="ARBA00005204"/>
    </source>
</evidence>
<evidence type="ECO:0000256" key="12">
    <source>
        <dbReference type="ARBA" id="ARBA00022840"/>
    </source>
</evidence>
<comment type="catalytic activity">
    <reaction evidence="2 15">
        <text>1-(5-phospho-beta-D-ribosyl)-ATP + H2O = 1-(5-phospho-beta-D-ribosyl)-5'-AMP + diphosphate + H(+)</text>
        <dbReference type="Rhea" id="RHEA:22828"/>
        <dbReference type="ChEBI" id="CHEBI:15377"/>
        <dbReference type="ChEBI" id="CHEBI:15378"/>
        <dbReference type="ChEBI" id="CHEBI:33019"/>
        <dbReference type="ChEBI" id="CHEBI:59457"/>
        <dbReference type="ChEBI" id="CHEBI:73183"/>
        <dbReference type="EC" id="3.6.1.31"/>
    </reaction>
</comment>
<proteinExistence type="inferred from homology"/>
<keyword evidence="8 15" id="KW-0963">Cytoplasm</keyword>
<keyword evidence="9 15" id="KW-0028">Amino-acid biosynthesis</keyword>
<accession>A0A2P7RCG6</accession>
<dbReference type="Proteomes" id="UP000240243">
    <property type="component" value="Unassembled WGS sequence"/>
</dbReference>
<dbReference type="PANTHER" id="PTHR42945:SF9">
    <property type="entry name" value="HISTIDINE BIOSYNTHESIS BIFUNCTIONAL PROTEIN HISIE"/>
    <property type="match status" value="1"/>
</dbReference>
<dbReference type="HAMAP" id="MF_01020">
    <property type="entry name" value="HisE"/>
    <property type="match status" value="1"/>
</dbReference>
<dbReference type="NCBIfam" id="NF000768">
    <property type="entry name" value="PRK00051.1"/>
    <property type="match status" value="1"/>
</dbReference>
<evidence type="ECO:0000256" key="15">
    <source>
        <dbReference type="HAMAP-Rule" id="MF_01019"/>
    </source>
</evidence>
<evidence type="ECO:0000256" key="7">
    <source>
        <dbReference type="ARBA" id="ARBA00008299"/>
    </source>
</evidence>
<dbReference type="CDD" id="cd11534">
    <property type="entry name" value="NTP-PPase_HisIE_like"/>
    <property type="match status" value="1"/>
</dbReference>
<feature type="region of interest" description="Phosphoribosyl-AMP cyclohydrolase" evidence="15">
    <location>
        <begin position="1"/>
        <end position="112"/>
    </location>
</feature>
<dbReference type="HAMAP" id="MF_01019">
    <property type="entry name" value="HisIE"/>
    <property type="match status" value="1"/>
</dbReference>
<gene>
    <name evidence="15" type="primary">hisI</name>
    <name evidence="15" type="synonym">hisIE</name>
    <name evidence="17" type="ORF">C7H85_03730</name>
</gene>
<comment type="pathway">
    <text evidence="4 15">Amino-acid biosynthesis; L-histidine biosynthesis; L-histidine from 5-phospho-alpha-D-ribose 1-diphosphate: step 3/9.</text>
</comment>
<comment type="similarity">
    <text evidence="6 15">In the C-terminal section; belongs to the PRA-PH family.</text>
</comment>
<evidence type="ECO:0000313" key="17">
    <source>
        <dbReference type="EMBL" id="PSJ47927.1"/>
    </source>
</evidence>